<keyword evidence="4 5" id="KW-1015">Disulfide bond</keyword>
<feature type="compositionally biased region" description="Acidic residues" evidence="6">
    <location>
        <begin position="608"/>
        <end position="729"/>
    </location>
</feature>
<feature type="region of interest" description="Disordered" evidence="6">
    <location>
        <begin position="1207"/>
        <end position="1254"/>
    </location>
</feature>
<evidence type="ECO:0000256" key="1">
    <source>
        <dbReference type="ARBA" id="ARBA00022659"/>
    </source>
</evidence>
<keyword evidence="10" id="KW-1185">Reference proteome</keyword>
<dbReference type="FunFam" id="2.10.70.10:FF:000024">
    <property type="entry name" value="Sushi repeat-containing protein SRPX"/>
    <property type="match status" value="1"/>
</dbReference>
<feature type="region of interest" description="Disordered" evidence="6">
    <location>
        <begin position="455"/>
        <end position="880"/>
    </location>
</feature>
<dbReference type="PANTHER" id="PTHR46343:SF1">
    <property type="entry name" value="SUSHI REPEAT-CONTAINING PROTEIN SRPX"/>
    <property type="match status" value="1"/>
</dbReference>
<feature type="region of interest" description="Disordered" evidence="6">
    <location>
        <begin position="163"/>
        <end position="185"/>
    </location>
</feature>
<dbReference type="Proteomes" id="UP000288216">
    <property type="component" value="Unassembled WGS sequence"/>
</dbReference>
<feature type="domain" description="HYR" evidence="7">
    <location>
        <begin position="1390"/>
        <end position="1474"/>
    </location>
</feature>
<feature type="compositionally biased region" description="Basic and acidic residues" evidence="6">
    <location>
        <begin position="1207"/>
        <end position="1218"/>
    </location>
</feature>
<feature type="domain" description="Sushi" evidence="8">
    <location>
        <begin position="1282"/>
        <end position="1332"/>
    </location>
</feature>
<dbReference type="GO" id="GO:0001845">
    <property type="term" value="P:phagolysosome assembly"/>
    <property type="evidence" value="ECO:0007669"/>
    <property type="project" value="TreeGrafter"/>
</dbReference>
<feature type="compositionally biased region" description="Basic and acidic residues" evidence="6">
    <location>
        <begin position="1138"/>
        <end position="1163"/>
    </location>
</feature>
<dbReference type="PROSITE" id="PS50923">
    <property type="entry name" value="SUSHI"/>
    <property type="match status" value="3"/>
</dbReference>
<protein>
    <recommendedName>
        <fullName evidence="11">Sushi domain-containing protein</fullName>
    </recommendedName>
</protein>
<feature type="compositionally biased region" description="Acidic residues" evidence="6">
    <location>
        <begin position="829"/>
        <end position="858"/>
    </location>
</feature>
<dbReference type="OrthoDB" id="6136178at2759"/>
<feature type="compositionally biased region" description="Basic and acidic residues" evidence="6">
    <location>
        <begin position="591"/>
        <end position="607"/>
    </location>
</feature>
<accession>A0A401PHA5</accession>
<feature type="compositionally biased region" description="Acidic residues" evidence="6">
    <location>
        <begin position="793"/>
        <end position="811"/>
    </location>
</feature>
<evidence type="ECO:0000256" key="4">
    <source>
        <dbReference type="ARBA" id="ARBA00023157"/>
    </source>
</evidence>
<evidence type="ECO:0000256" key="3">
    <source>
        <dbReference type="ARBA" id="ARBA00022737"/>
    </source>
</evidence>
<comment type="caution">
    <text evidence="5">Lacks conserved residue(s) required for the propagation of feature annotation.</text>
</comment>
<feature type="compositionally biased region" description="Basic and acidic residues" evidence="6">
    <location>
        <begin position="1106"/>
        <end position="1128"/>
    </location>
</feature>
<feature type="domain" description="Sushi" evidence="8">
    <location>
        <begin position="1475"/>
        <end position="1534"/>
    </location>
</feature>
<feature type="compositionally biased region" description="Basic and acidic residues" evidence="6">
    <location>
        <begin position="978"/>
        <end position="991"/>
    </location>
</feature>
<dbReference type="InterPro" id="IPR003410">
    <property type="entry name" value="HYR_dom"/>
</dbReference>
<feature type="compositionally biased region" description="Basic and acidic residues" evidence="6">
    <location>
        <begin position="113"/>
        <end position="122"/>
    </location>
</feature>
<feature type="compositionally biased region" description="Polar residues" evidence="6">
    <location>
        <begin position="317"/>
        <end position="340"/>
    </location>
</feature>
<feature type="compositionally biased region" description="Acidic residues" evidence="6">
    <location>
        <begin position="777"/>
        <end position="786"/>
    </location>
</feature>
<dbReference type="PANTHER" id="PTHR46343">
    <property type="entry name" value="HYR DOMAIN-CONTAINING PROTEIN"/>
    <property type="match status" value="1"/>
</dbReference>
<dbReference type="InterPro" id="IPR043555">
    <property type="entry name" value="SRPX-like"/>
</dbReference>
<feature type="compositionally biased region" description="Acidic residues" evidence="6">
    <location>
        <begin position="469"/>
        <end position="486"/>
    </location>
</feature>
<feature type="compositionally biased region" description="Basic and acidic residues" evidence="6">
    <location>
        <begin position="859"/>
        <end position="869"/>
    </location>
</feature>
<reference evidence="9 10" key="1">
    <citation type="journal article" date="2018" name="Nat. Ecol. Evol.">
        <title>Shark genomes provide insights into elasmobranch evolution and the origin of vertebrates.</title>
        <authorList>
            <person name="Hara Y"/>
            <person name="Yamaguchi K"/>
            <person name="Onimaru K"/>
            <person name="Kadota M"/>
            <person name="Koyanagi M"/>
            <person name="Keeley SD"/>
            <person name="Tatsumi K"/>
            <person name="Tanaka K"/>
            <person name="Motone F"/>
            <person name="Kageyama Y"/>
            <person name="Nozu R"/>
            <person name="Adachi N"/>
            <person name="Nishimura O"/>
            <person name="Nakagawa R"/>
            <person name="Tanegashima C"/>
            <person name="Kiyatake I"/>
            <person name="Matsumoto R"/>
            <person name="Murakumo K"/>
            <person name="Nishida K"/>
            <person name="Terakita A"/>
            <person name="Kuratani S"/>
            <person name="Sato K"/>
            <person name="Hyodo S Kuraku.S."/>
        </authorList>
    </citation>
    <scope>NUCLEOTIDE SEQUENCE [LARGE SCALE GENOMIC DNA]</scope>
</reference>
<feature type="compositionally biased region" description="Acidic residues" evidence="6">
    <location>
        <begin position="1076"/>
        <end position="1088"/>
    </location>
</feature>
<feature type="region of interest" description="Disordered" evidence="6">
    <location>
        <begin position="316"/>
        <end position="343"/>
    </location>
</feature>
<dbReference type="SUPFAM" id="SSF57535">
    <property type="entry name" value="Complement control module/SCR domain"/>
    <property type="match status" value="3"/>
</dbReference>
<feature type="compositionally biased region" description="Acidic residues" evidence="6">
    <location>
        <begin position="1095"/>
        <end position="1105"/>
    </location>
</feature>
<evidence type="ECO:0000259" key="8">
    <source>
        <dbReference type="PROSITE" id="PS50923"/>
    </source>
</evidence>
<dbReference type="Pfam" id="PF13778">
    <property type="entry name" value="DUF4174"/>
    <property type="match status" value="1"/>
</dbReference>
<dbReference type="SMART" id="SM00032">
    <property type="entry name" value="CCP"/>
    <property type="match status" value="3"/>
</dbReference>
<evidence type="ECO:0000313" key="9">
    <source>
        <dbReference type="EMBL" id="GCB72512.1"/>
    </source>
</evidence>
<feature type="compositionally biased region" description="Basic and acidic residues" evidence="6">
    <location>
        <begin position="287"/>
        <end position="301"/>
    </location>
</feature>
<evidence type="ECO:0000256" key="6">
    <source>
        <dbReference type="SAM" id="MobiDB-lite"/>
    </source>
</evidence>
<evidence type="ECO:0000256" key="5">
    <source>
        <dbReference type="PROSITE-ProRule" id="PRU00302"/>
    </source>
</evidence>
<feature type="compositionally biased region" description="Acidic residues" evidence="6">
    <location>
        <begin position="950"/>
        <end position="972"/>
    </location>
</feature>
<dbReference type="OMA" id="YNAPHEI"/>
<keyword evidence="3" id="KW-0677">Repeat</keyword>
<evidence type="ECO:0000259" key="7">
    <source>
        <dbReference type="PROSITE" id="PS50825"/>
    </source>
</evidence>
<gene>
    <name evidence="9" type="ORF">scyTo_0002034</name>
</gene>
<dbReference type="Pfam" id="PF02494">
    <property type="entry name" value="HYR"/>
    <property type="match status" value="1"/>
</dbReference>
<feature type="compositionally biased region" description="Polar residues" evidence="6">
    <location>
        <begin position="1029"/>
        <end position="1038"/>
    </location>
</feature>
<comment type="caution">
    <text evidence="9">The sequence shown here is derived from an EMBL/GenBank/DDBJ whole genome shotgun (WGS) entry which is preliminary data.</text>
</comment>
<keyword evidence="1 5" id="KW-0768">Sushi</keyword>
<dbReference type="CDD" id="cd00033">
    <property type="entry name" value="CCP"/>
    <property type="match status" value="3"/>
</dbReference>
<dbReference type="Pfam" id="PF00084">
    <property type="entry name" value="Sushi"/>
    <property type="match status" value="3"/>
</dbReference>
<organism evidence="9 10">
    <name type="scientific">Scyliorhinus torazame</name>
    <name type="common">Cloudy catshark</name>
    <name type="synonym">Catulus torazame</name>
    <dbReference type="NCBI Taxonomy" id="75743"/>
    <lineage>
        <taxon>Eukaryota</taxon>
        <taxon>Metazoa</taxon>
        <taxon>Chordata</taxon>
        <taxon>Craniata</taxon>
        <taxon>Vertebrata</taxon>
        <taxon>Chondrichthyes</taxon>
        <taxon>Elasmobranchii</taxon>
        <taxon>Galeomorphii</taxon>
        <taxon>Galeoidea</taxon>
        <taxon>Carcharhiniformes</taxon>
        <taxon>Scyliorhinidae</taxon>
        <taxon>Scyliorhinus</taxon>
    </lineage>
</organism>
<feature type="compositionally biased region" description="Acidic residues" evidence="6">
    <location>
        <begin position="522"/>
        <end position="536"/>
    </location>
</feature>
<feature type="compositionally biased region" description="Basic and acidic residues" evidence="6">
    <location>
        <begin position="487"/>
        <end position="496"/>
    </location>
</feature>
<dbReference type="InterPro" id="IPR025232">
    <property type="entry name" value="DUF4174"/>
</dbReference>
<name>A0A401PHA5_SCYTO</name>
<evidence type="ECO:0008006" key="11">
    <source>
        <dbReference type="Google" id="ProtNLM"/>
    </source>
</evidence>
<feature type="disulfide bond" evidence="5">
    <location>
        <begin position="1362"/>
        <end position="1389"/>
    </location>
</feature>
<feature type="region of interest" description="Disordered" evidence="6">
    <location>
        <begin position="280"/>
        <end position="301"/>
    </location>
</feature>
<dbReference type="InterPro" id="IPR000436">
    <property type="entry name" value="Sushi_SCR_CCP_dom"/>
</dbReference>
<feature type="compositionally biased region" description="Acidic residues" evidence="6">
    <location>
        <begin position="738"/>
        <end position="769"/>
    </location>
</feature>
<dbReference type="PROSITE" id="PS50825">
    <property type="entry name" value="HYR"/>
    <property type="match status" value="1"/>
</dbReference>
<feature type="disulfide bond" evidence="5">
    <location>
        <begin position="1505"/>
        <end position="1532"/>
    </location>
</feature>
<dbReference type="InterPro" id="IPR035976">
    <property type="entry name" value="Sushi/SCR/CCP_sf"/>
</dbReference>
<evidence type="ECO:0000313" key="10">
    <source>
        <dbReference type="Proteomes" id="UP000288216"/>
    </source>
</evidence>
<sequence length="1678" mass="186763">MSPDKLGQLVRTLPPIGAGLLNSSLPISSQTIPGMKVAEENPIASKSINDVRIFEESPSPNKVPRVKNAHKSSVEEESEEENDKGLGDTTDFLNMTHTVIVNPNDKSLTLSPVHKEQKRGDCSGKGGQRKTNYNGQHHAKKPRKLPLQAQSPRLNLHTSMLGAVGDGKHTRHSSRKAVSKEAKTAGKENLVAKLNQSAAPRHNHLYDNGTMTEEQNTVAIKVAHTHGTVVKQKTVNYFSKARIGKTLSKPFEEIIDLPHNDPSSKTKIPLKAINRKAKPTSMLSTKQYEKNIPKQSEETAAQGDKKVFMFNRKIKEGNNNGVNKPKSSGLDNSIKNANRNKSLKGNKSMKHFRQEEHMNKEMRKKQMEAKFMLHEKQVQDDLERNLNAKMGKEITLQKNIRKLGNKVVERTILELLEGSTDAEKRGKAIGADEDKEAVGDEADVTLGNIDTIADDMSAEGNWGNIEESTTTDEEEAQESGEDDGEEIDKGGCKIEDDQGEDGESVIEAKEVIEMYREGSNSNDEEGENSEDGDESNSTEARRNVEGKTKRNRINEDIESGSTGSGENEGNEDVFESEGNHAEENETDYDDEGKSKIDDSEENEGGKYEDDESEGTGEDDQSNEEEDGSDEEEGQSKEDEEQKDESREDEAEEGEGNEGEEEEGDEGEEEEGDEGEEEEGDEGEEEEGDEGEEEEGDEGEEEEGNADEGEEEEGNAGEEEEGEGDEEETGESNVKETGEGEETDEGDEEGEGEGDEEGEDDEEGGGEDHEEGDKNEDGEGDDDEEGEGDKYEDGEGDKDEGEDDDKDREDEEQSKSYNVAKNVKDRYEDGENWEDDKVDEEGESNEEVDGTGNTQDEDCESNKADDERRNPNTTANKIEGNDMFKEKWKMKAETKHIVWKELSGAKEKVDEKHQSKMQKPNTQQFWNNVLPHYLTLNSDMGVKKESLQDKEVEDETIAEEDTEEVNENVDEVDNGGTIAKEEQESINERPNDISEQVTSINKGKIESEEDEHDHQTNEGPSLEENEDTSLGENENSASLGENEDVESLGENEDVESLGENEDVESLRENEDSKILGESDDAESIGENDVESLRENEDIESLGEDEDSKSLGEDEDSKSLGEDEDSKSLGENEDTSSGINKDKNGSEENKDTKNLGKNKDTKGSGENEDTDTEKTKKFIKDKKLNGLFNITKNMTRFKGNFTKNPEVKEVNKQIKSETSTKDLSTGDEPNTAYVNNSSEDTEAYRGSGYAPLEDDEDANANEARYARYEDIPWCAPLKIKNGYVHCRTPHGGYHKNVQGTACDITCQKGYEIYGTGRVHCLSSKRWSQTVRCREIRCPKFSLPLHGGAKCSDGAYFNSRCEFYCTPGYQVKGQKSVICMHNKRWSGKEPSCLDVDPPKIRCPSFKEKTAEPEKLTVRVNWDTPEGKDTADGILTNVILKGLPPRSDFPEGQHKIQYTVFDRAGNKASCRFTIKVQVRRCGKLTPPDNGSIKCSSDGDNYGATCEFSCMGGYELRGSKASVCQYNSIWSMAAPVCAPMNINVGVTTATALLEQFYEKRRLLIISTPSGANHYYRFQLGIIQQAICGFDLRHVTVIELVGVYPVLIGRIRERFLSPLLVLQLRLLLQISQSNFNMVLVDKYGMDKERYPFPVTAAELFTFIDTFSLRKEETKLQAENGQTCN</sequence>
<dbReference type="Gene3D" id="2.10.70.10">
    <property type="entry name" value="Complement Module, domain 1"/>
    <property type="match status" value="3"/>
</dbReference>
<feature type="compositionally biased region" description="Basic and acidic residues" evidence="6">
    <location>
        <begin position="1063"/>
        <end position="1075"/>
    </location>
</feature>
<keyword evidence="2" id="KW-0732">Signal</keyword>
<feature type="domain" description="Sushi" evidence="8">
    <location>
        <begin position="1333"/>
        <end position="1391"/>
    </location>
</feature>
<feature type="compositionally biased region" description="Basic and acidic residues" evidence="6">
    <location>
        <begin position="539"/>
        <end position="555"/>
    </location>
</feature>
<evidence type="ECO:0000256" key="2">
    <source>
        <dbReference type="ARBA" id="ARBA00022729"/>
    </source>
</evidence>
<dbReference type="EMBL" id="BFAA01000484">
    <property type="protein sequence ID" value="GCB72512.1"/>
    <property type="molecule type" value="Genomic_DNA"/>
</dbReference>
<feature type="compositionally biased region" description="Basic and acidic residues" evidence="6">
    <location>
        <begin position="506"/>
        <end position="516"/>
    </location>
</feature>
<feature type="region of interest" description="Disordered" evidence="6">
    <location>
        <begin position="105"/>
        <end position="146"/>
    </location>
</feature>
<feature type="region of interest" description="Disordered" evidence="6">
    <location>
        <begin position="55"/>
        <end position="90"/>
    </location>
</feature>
<proteinExistence type="predicted"/>
<feature type="region of interest" description="Disordered" evidence="6">
    <location>
        <begin position="944"/>
        <end position="1172"/>
    </location>
</feature>
<feature type="compositionally biased region" description="Acidic residues" evidence="6">
    <location>
        <begin position="1040"/>
        <end position="1062"/>
    </location>
</feature>